<comment type="caution">
    <text evidence="10">The sequence shown here is derived from an EMBL/GenBank/DDBJ whole genome shotgun (WGS) entry which is preliminary data.</text>
</comment>
<accession>A0A0B2UUA1</accession>
<evidence type="ECO:0000313" key="10">
    <source>
        <dbReference type="EMBL" id="KHN72662.1"/>
    </source>
</evidence>
<evidence type="ECO:0000256" key="4">
    <source>
        <dbReference type="ARBA" id="ARBA00023136"/>
    </source>
</evidence>
<dbReference type="SUPFAM" id="SSF54236">
    <property type="entry name" value="Ubiquitin-like"/>
    <property type="match status" value="1"/>
</dbReference>
<evidence type="ECO:0000256" key="3">
    <source>
        <dbReference type="ARBA" id="ARBA00022989"/>
    </source>
</evidence>
<dbReference type="STRING" id="6265.A0A0B2UUA1"/>
<dbReference type="InterPro" id="IPR029071">
    <property type="entry name" value="Ubiquitin-like_domsf"/>
</dbReference>
<dbReference type="Proteomes" id="UP000031036">
    <property type="component" value="Unassembled WGS sequence"/>
</dbReference>
<feature type="compositionally biased region" description="Low complexity" evidence="7">
    <location>
        <begin position="143"/>
        <end position="165"/>
    </location>
</feature>
<keyword evidence="6" id="KW-0175">Coiled coil</keyword>
<reference evidence="10 11" key="1">
    <citation type="submission" date="2014-11" db="EMBL/GenBank/DDBJ databases">
        <title>Genetic blueprint of the zoonotic pathogen Toxocara canis.</title>
        <authorList>
            <person name="Zhu X.-Q."/>
            <person name="Korhonen P.K."/>
            <person name="Cai H."/>
            <person name="Young N.D."/>
            <person name="Nejsum P."/>
            <person name="von Samson-Himmelstjerna G."/>
            <person name="Boag P.R."/>
            <person name="Tan P."/>
            <person name="Li Q."/>
            <person name="Min J."/>
            <person name="Yang Y."/>
            <person name="Wang X."/>
            <person name="Fang X."/>
            <person name="Hall R.S."/>
            <person name="Hofmann A."/>
            <person name="Sternberg P.W."/>
            <person name="Jex A.R."/>
            <person name="Gasser R.B."/>
        </authorList>
    </citation>
    <scope>NUCLEOTIDE SEQUENCE [LARGE SCALE GENOMIC DNA]</scope>
    <source>
        <strain evidence="10">PN_DK_2014</strain>
    </source>
</reference>
<comment type="subcellular location">
    <subcellularLocation>
        <location evidence="1">Membrane</location>
    </subcellularLocation>
</comment>
<dbReference type="Gene3D" id="3.10.20.90">
    <property type="entry name" value="Phosphatidylinositol 3-kinase Catalytic Subunit, Chain A, domain 1"/>
    <property type="match status" value="1"/>
</dbReference>
<dbReference type="PANTHER" id="PTHR12943:SF27">
    <property type="entry name" value="HOMOCYSTEINE-INDUCED ENDOPLASMIC RETICULUM PROTEIN, ISOFORM A"/>
    <property type="match status" value="1"/>
</dbReference>
<dbReference type="GO" id="GO:0030968">
    <property type="term" value="P:endoplasmic reticulum unfolded protein response"/>
    <property type="evidence" value="ECO:0007669"/>
    <property type="project" value="TreeGrafter"/>
</dbReference>
<feature type="transmembrane region" description="Helical" evidence="8">
    <location>
        <begin position="373"/>
        <end position="393"/>
    </location>
</feature>
<dbReference type="Pfam" id="PF00240">
    <property type="entry name" value="ubiquitin"/>
    <property type="match status" value="1"/>
</dbReference>
<dbReference type="InterPro" id="IPR000626">
    <property type="entry name" value="Ubiquitin-like_dom"/>
</dbReference>
<dbReference type="InterPro" id="IPR039751">
    <property type="entry name" value="HERPUD1/2"/>
</dbReference>
<feature type="region of interest" description="Disordered" evidence="7">
    <location>
        <begin position="136"/>
        <end position="165"/>
    </location>
</feature>
<name>A0A0B2UUA1_TOXCA</name>
<evidence type="ECO:0000256" key="8">
    <source>
        <dbReference type="SAM" id="Phobius"/>
    </source>
</evidence>
<feature type="compositionally biased region" description="Polar residues" evidence="7">
    <location>
        <begin position="345"/>
        <end position="366"/>
    </location>
</feature>
<dbReference type="FunFam" id="3.10.20.90:FF:000046">
    <property type="entry name" value="Homocysteine-responsive endoplasmic reticulum-resident ubiquitin-like domain member 2 protein"/>
    <property type="match status" value="1"/>
</dbReference>
<dbReference type="PANTHER" id="PTHR12943">
    <property type="entry name" value="HOMOCYSTEINE-RESPONSIVE ENDOPLASMIC RETICULUM-RESIDENT UNIQUITIN-LIKE DOMAIN HERPUD PROTEIN FAMILY MEMBER"/>
    <property type="match status" value="1"/>
</dbReference>
<keyword evidence="11" id="KW-1185">Reference proteome</keyword>
<evidence type="ECO:0000256" key="7">
    <source>
        <dbReference type="SAM" id="MobiDB-lite"/>
    </source>
</evidence>
<sequence>MERVCVQMVVAHVVCFNTDVGSAQSTTMGDEETGSETVGLLIRCAMQSFEDTPITCPVDWTVRQLKERLAGACSSKPEASRQRLIYAGHCLQDDRTLRSVFENRPVDSDVRVIHLVCPPRDIAEFDGIRRRNAKKKEGILHKSAVSPAAPSHSTSSGSSESAAPSDAWQNLAPNYGAFPMPNYMNPNAQIQSAYNAYVMSYTNYMQQMMVAMGGSNVSFAGRQSFVAPQFSFPAAVPVTRPAQPPAAVAADVVAAPAAGGIVQEAVAGDVDAPQRDFLDIVYKAIRMCFLIMLVYVYSSAERFLGVLLFIIVVWFVQARRDRNNRQRANRELAQAVNNVRHAQQVGETASEAGSSDSEVGTGSNSNENREPTAWTIFWSTCYTFITSFFTSLIPDNPVPVNMN</sequence>
<evidence type="ECO:0000256" key="5">
    <source>
        <dbReference type="ARBA" id="ARBA00023230"/>
    </source>
</evidence>
<keyword evidence="2 8" id="KW-0812">Transmembrane</keyword>
<dbReference type="EMBL" id="JPKZ01003226">
    <property type="protein sequence ID" value="KHN72662.1"/>
    <property type="molecule type" value="Genomic_DNA"/>
</dbReference>
<keyword evidence="4 8" id="KW-0472">Membrane</keyword>
<dbReference type="GO" id="GO:0016020">
    <property type="term" value="C:membrane"/>
    <property type="evidence" value="ECO:0007669"/>
    <property type="project" value="UniProtKB-SubCell"/>
</dbReference>
<evidence type="ECO:0000313" key="11">
    <source>
        <dbReference type="Proteomes" id="UP000031036"/>
    </source>
</evidence>
<dbReference type="OMA" id="MEADLHH"/>
<keyword evidence="3 8" id="KW-1133">Transmembrane helix</keyword>
<feature type="domain" description="Ubiquitin-like" evidence="9">
    <location>
        <begin position="38"/>
        <end position="99"/>
    </location>
</feature>
<feature type="region of interest" description="Disordered" evidence="7">
    <location>
        <begin position="345"/>
        <end position="368"/>
    </location>
</feature>
<organism evidence="10 11">
    <name type="scientific">Toxocara canis</name>
    <name type="common">Canine roundworm</name>
    <dbReference type="NCBI Taxonomy" id="6265"/>
    <lineage>
        <taxon>Eukaryota</taxon>
        <taxon>Metazoa</taxon>
        <taxon>Ecdysozoa</taxon>
        <taxon>Nematoda</taxon>
        <taxon>Chromadorea</taxon>
        <taxon>Rhabditida</taxon>
        <taxon>Spirurina</taxon>
        <taxon>Ascaridomorpha</taxon>
        <taxon>Ascaridoidea</taxon>
        <taxon>Toxocaridae</taxon>
        <taxon>Toxocara</taxon>
    </lineage>
</organism>
<evidence type="ECO:0000259" key="9">
    <source>
        <dbReference type="PROSITE" id="PS50053"/>
    </source>
</evidence>
<evidence type="ECO:0000256" key="2">
    <source>
        <dbReference type="ARBA" id="ARBA00022692"/>
    </source>
</evidence>
<dbReference type="AlphaFoldDB" id="A0A0B2UUA1"/>
<keyword evidence="5" id="KW-0834">Unfolded protein response</keyword>
<gene>
    <name evidence="10" type="primary">herpud2</name>
    <name evidence="10" type="ORF">Tcan_13130</name>
</gene>
<evidence type="ECO:0000256" key="1">
    <source>
        <dbReference type="ARBA" id="ARBA00004370"/>
    </source>
</evidence>
<protein>
    <submittedName>
        <fullName evidence="10">Homocysteine-responsive endoplasmic reticulum-resident ubiquitin-like domain member 2 protein</fullName>
    </submittedName>
</protein>
<feature type="transmembrane region" description="Helical" evidence="8">
    <location>
        <begin position="303"/>
        <end position="320"/>
    </location>
</feature>
<dbReference type="PROSITE" id="PS50053">
    <property type="entry name" value="UBIQUITIN_2"/>
    <property type="match status" value="1"/>
</dbReference>
<feature type="coiled-coil region" evidence="6">
    <location>
        <begin position="318"/>
        <end position="345"/>
    </location>
</feature>
<dbReference type="OrthoDB" id="21589at2759"/>
<proteinExistence type="predicted"/>
<evidence type="ECO:0000256" key="6">
    <source>
        <dbReference type="SAM" id="Coils"/>
    </source>
</evidence>